<dbReference type="GO" id="GO:0016740">
    <property type="term" value="F:transferase activity"/>
    <property type="evidence" value="ECO:0007669"/>
    <property type="project" value="UniProtKB-KW"/>
</dbReference>
<protein>
    <submittedName>
        <fullName evidence="1">Carbamoyltransferase</fullName>
    </submittedName>
</protein>
<reference evidence="1 2" key="1">
    <citation type="submission" date="2017-12" db="EMBL/GenBank/DDBJ databases">
        <title>Complete genome sequence and characterization of bacteriophage phiP4-3 infecting Proteus pennea.</title>
        <authorList>
            <person name="He Y."/>
            <person name="Yang H."/>
        </authorList>
    </citation>
    <scope>NUCLEOTIDE SEQUENCE [LARGE SCALE GENOMIC DNA]</scope>
</reference>
<name>A0A2I6PFN9_9CAUD</name>
<keyword evidence="2" id="KW-1185">Reference proteome</keyword>
<sequence length="83" mass="9422">MTEIHPTTIIRVINNSEYDFAYVGNHSILTNELAVVNAITFKEALSSLQSCTHKIFIGACCLDKDNVYYINYGTSILRKQNDY</sequence>
<dbReference type="Proteomes" id="UP000240538">
    <property type="component" value="Segment"/>
</dbReference>
<organism evidence="1 2">
    <name type="scientific">Proteus phage phiP4-3</name>
    <dbReference type="NCBI Taxonomy" id="2065203"/>
    <lineage>
        <taxon>Viruses</taxon>
        <taxon>Duplodnaviria</taxon>
        <taxon>Heunggongvirae</taxon>
        <taxon>Uroviricota</taxon>
        <taxon>Caudoviricetes</taxon>
        <taxon>Pantevenvirales</taxon>
        <taxon>Straboviridae</taxon>
        <taxon>Bragavirus</taxon>
        <taxon>Bragavirus p43</taxon>
    </lineage>
</organism>
<dbReference type="EMBL" id="MG696114">
    <property type="protein sequence ID" value="AUM58521.1"/>
    <property type="molecule type" value="Genomic_DNA"/>
</dbReference>
<evidence type="ECO:0000313" key="2">
    <source>
        <dbReference type="Proteomes" id="UP000240538"/>
    </source>
</evidence>
<proteinExistence type="predicted"/>
<evidence type="ECO:0000313" key="1">
    <source>
        <dbReference type="EMBL" id="AUM58521.1"/>
    </source>
</evidence>
<keyword evidence="1" id="KW-0808">Transferase</keyword>
<gene>
    <name evidence="1" type="ORF">phiP43_163</name>
</gene>
<accession>A0A2I6PFN9</accession>